<dbReference type="KEGG" id="vg:55632386"/>
<evidence type="ECO:0000313" key="4">
    <source>
        <dbReference type="EMBL" id="ADR30483.1"/>
    </source>
</evidence>
<dbReference type="SUPFAM" id="SSF51126">
    <property type="entry name" value="Pectin lyase-like"/>
    <property type="match status" value="1"/>
</dbReference>
<dbReference type="GO" id="GO:0019058">
    <property type="term" value="P:viral life cycle"/>
    <property type="evidence" value="ECO:0007669"/>
    <property type="project" value="UniProtKB-ARBA"/>
</dbReference>
<dbReference type="Proteomes" id="UP000385136">
    <property type="component" value="Segment"/>
</dbReference>
<evidence type="ECO:0000256" key="3">
    <source>
        <dbReference type="SAM" id="Coils"/>
    </source>
</evidence>
<comment type="subcellular location">
    <subcellularLocation>
        <location evidence="1">Virion</location>
    </subcellularLocation>
</comment>
<dbReference type="GO" id="GO:0051701">
    <property type="term" value="P:biological process involved in interaction with host"/>
    <property type="evidence" value="ECO:0007669"/>
    <property type="project" value="UniProtKB-ARBA"/>
</dbReference>
<dbReference type="InterPro" id="IPR012334">
    <property type="entry name" value="Pectin_lyas_fold"/>
</dbReference>
<dbReference type="EMBL" id="HM640230">
    <property type="protein sequence ID" value="ADR30483.1"/>
    <property type="molecule type" value="Genomic_DNA"/>
</dbReference>
<dbReference type="GO" id="GO:0044423">
    <property type="term" value="C:virion component"/>
    <property type="evidence" value="ECO:0007669"/>
    <property type="project" value="UniProtKB-KW"/>
</dbReference>
<reference evidence="4 5" key="1">
    <citation type="journal article" date="2011" name="Virus Res.">
        <title>The genome sequence and proteome of bacteriophage ?CPV1 virulent for Clostridium perfringens.</title>
        <authorList>
            <person name="Volozhantsev N.V."/>
            <person name="Verevkin V.V."/>
            <person name="Bannov V.A."/>
            <person name="Krasilnikova V.M."/>
            <person name="Myakinina V.P."/>
            <person name="Zhilenkov E.L."/>
            <person name="Svetoch E.A."/>
            <person name="Stern N.J."/>
            <person name="Oakley B.B."/>
            <person name="Seal B.S."/>
        </authorList>
    </citation>
    <scope>NUCLEOTIDE SEQUENCE [LARGE SCALE GENOMIC DNA]</scope>
    <source>
        <strain evidence="4 5">CpV1</strain>
    </source>
</reference>
<evidence type="ECO:0000256" key="1">
    <source>
        <dbReference type="ARBA" id="ARBA00004328"/>
    </source>
</evidence>
<dbReference type="RefSeq" id="YP_009829936.1">
    <property type="nucleotide sequence ID" value="NC_048629.1"/>
</dbReference>
<organism evidence="4 5">
    <name type="scientific">Clostridium phage CpV1</name>
    <dbReference type="NCBI Taxonomy" id="926066"/>
    <lineage>
        <taxon>Viruses</taxon>
        <taxon>Duplodnaviria</taxon>
        <taxon>Heunggongvirae</taxon>
        <taxon>Uroviricota</taxon>
        <taxon>Caudoviricetes</taxon>
        <taxon>Guelinviridae</taxon>
        <taxon>Denniswatsonvirinae</taxon>
        <taxon>Capvunavirus</taxon>
        <taxon>Capvunavirus CpV1</taxon>
    </lineage>
</organism>
<keyword evidence="3" id="KW-0175">Coiled coil</keyword>
<evidence type="ECO:0000256" key="2">
    <source>
        <dbReference type="ARBA" id="ARBA00022844"/>
    </source>
</evidence>
<dbReference type="GeneID" id="55632386"/>
<evidence type="ECO:0000313" key="5">
    <source>
        <dbReference type="Proteomes" id="UP000385136"/>
    </source>
</evidence>
<protein>
    <submittedName>
        <fullName evidence="4">Uncharacterized protein</fullName>
    </submittedName>
</protein>
<dbReference type="Gene3D" id="2.160.20.10">
    <property type="entry name" value="Single-stranded right-handed beta-helix, Pectin lyase-like"/>
    <property type="match status" value="1"/>
</dbReference>
<keyword evidence="5" id="KW-1185">Reference proteome</keyword>
<name>E5G063_9CAUD</name>
<sequence>MINKLNKWDLNCSVFNSYDFDDCMSLNELLCRFFTKINECIEASNKSLTFLEWLYEVGLKQEVVTLLTQWKDNGTLAELISEQILTEIKQNIENNKNAIEQLQLKDTTHDEKIQALETKDNEILGDIETLKSKDTELEGSISSVSSDIETINVKIEEAKNELKILSEQILNIVNEMKIKNGVDITFFGAKDDVNYDSTQSIINAINFAKTNKYNTLFIPNGKYYVTQSLNTKGLYVVGVGTPEIPFMTWDYTRPSSDLNDFKKYFSLCQGSIIGSDYDGNIFSNGLNATNIGIIGNRRATNQNGVSQTNGGDLINLSNCRIHGCGKDGVNALYGLIATIVDNRTWLYQNGRHGIYIGKESGGYTGETNFITIKDSFINRNEKDGIKINSLGRSIHIENVDLEQNGEPSDTQRHKGNDVYSIVYGCRINIDNDGTNFTGGSIVFNNNYSEETFGLLYLETPTNRITNGVTINNNYWRPLNQNSYSCGVALKGWIENIEIMNNNLYGKDEVKILDTNVYAIKTSNNVSGGQSNPCVWKQKADYYGSIVEIGATGKSELYSFDNLITGSSFNEKFTYININKSVIPYDLQYDGKRSPLYGLVLANANNQMIGIITDVSYTNGVVKVRGDVTNNVINGKGTFYKTSGITFMSGDGSVKTIMIDWDGTVIAI</sequence>
<feature type="coiled-coil region" evidence="3">
    <location>
        <begin position="141"/>
        <end position="175"/>
    </location>
</feature>
<dbReference type="InterPro" id="IPR011050">
    <property type="entry name" value="Pectin_lyase_fold/virulence"/>
</dbReference>
<accession>E5G063</accession>
<proteinExistence type="predicted"/>
<keyword evidence="2" id="KW-0946">Virion</keyword>